<dbReference type="Proteomes" id="UP000540423">
    <property type="component" value="Unassembled WGS sequence"/>
</dbReference>
<dbReference type="Pfam" id="PF04149">
    <property type="entry name" value="DUF397"/>
    <property type="match status" value="1"/>
</dbReference>
<evidence type="ECO:0000313" key="2">
    <source>
        <dbReference type="EMBL" id="MBB6435753.1"/>
    </source>
</evidence>
<name>A0A7X0HDW8_9ACTN</name>
<proteinExistence type="predicted"/>
<dbReference type="EMBL" id="JACHEM010000004">
    <property type="protein sequence ID" value="MBB6435753.1"/>
    <property type="molecule type" value="Genomic_DNA"/>
</dbReference>
<sequence length="61" mass="6675">MSNETLNWRKSSHSGPVADDCVEVADNIPGLTHLRDTKLADTGPVISVTDHAWNTFLSLLK</sequence>
<evidence type="ECO:0000313" key="3">
    <source>
        <dbReference type="Proteomes" id="UP000540423"/>
    </source>
</evidence>
<dbReference type="RefSeq" id="WP_185029498.1">
    <property type="nucleotide sequence ID" value="NZ_BNBN01000007.1"/>
</dbReference>
<feature type="domain" description="DUF397" evidence="1">
    <location>
        <begin position="6"/>
        <end position="60"/>
    </location>
</feature>
<dbReference type="AlphaFoldDB" id="A0A7X0HDW8"/>
<evidence type="ECO:0000259" key="1">
    <source>
        <dbReference type="Pfam" id="PF04149"/>
    </source>
</evidence>
<reference evidence="2 3" key="1">
    <citation type="submission" date="2020-08" db="EMBL/GenBank/DDBJ databases">
        <title>Genomic Encyclopedia of Type Strains, Phase IV (KMG-IV): sequencing the most valuable type-strain genomes for metagenomic binning, comparative biology and taxonomic classification.</title>
        <authorList>
            <person name="Goeker M."/>
        </authorList>
    </citation>
    <scope>NUCLEOTIDE SEQUENCE [LARGE SCALE GENOMIC DNA]</scope>
    <source>
        <strain evidence="2 3">DSM 40141</strain>
    </source>
</reference>
<gene>
    <name evidence="2" type="ORF">HNQ79_002210</name>
</gene>
<protein>
    <recommendedName>
        <fullName evidence="1">DUF397 domain-containing protein</fullName>
    </recommendedName>
</protein>
<dbReference type="InterPro" id="IPR007278">
    <property type="entry name" value="DUF397"/>
</dbReference>
<accession>A0A7X0HDW8</accession>
<comment type="caution">
    <text evidence="2">The sequence shown here is derived from an EMBL/GenBank/DDBJ whole genome shotgun (WGS) entry which is preliminary data.</text>
</comment>
<keyword evidence="3" id="KW-1185">Reference proteome</keyword>
<organism evidence="2 3">
    <name type="scientific">Streptomyces candidus</name>
    <dbReference type="NCBI Taxonomy" id="67283"/>
    <lineage>
        <taxon>Bacteria</taxon>
        <taxon>Bacillati</taxon>
        <taxon>Actinomycetota</taxon>
        <taxon>Actinomycetes</taxon>
        <taxon>Kitasatosporales</taxon>
        <taxon>Streptomycetaceae</taxon>
        <taxon>Streptomyces</taxon>
    </lineage>
</organism>